<dbReference type="EMBL" id="AUSU01007896">
    <property type="protein sequence ID" value="EPS60013.1"/>
    <property type="molecule type" value="Genomic_DNA"/>
</dbReference>
<gene>
    <name evidence="1" type="ORF">M569_14791</name>
</gene>
<accession>S8DBC2</accession>
<dbReference type="Proteomes" id="UP000015453">
    <property type="component" value="Unassembled WGS sequence"/>
</dbReference>
<sequence length="52" mass="5731">MRILQCSGCLACTGLLYTRSVSLFADDKQLLHAMRLVLNGHYVESRCGSIVS</sequence>
<name>S8DBC2_9LAMI</name>
<comment type="caution">
    <text evidence="1">The sequence shown here is derived from an EMBL/GenBank/DDBJ whole genome shotgun (WGS) entry which is preliminary data.</text>
</comment>
<evidence type="ECO:0000313" key="2">
    <source>
        <dbReference type="Proteomes" id="UP000015453"/>
    </source>
</evidence>
<organism evidence="1 2">
    <name type="scientific">Genlisea aurea</name>
    <dbReference type="NCBI Taxonomy" id="192259"/>
    <lineage>
        <taxon>Eukaryota</taxon>
        <taxon>Viridiplantae</taxon>
        <taxon>Streptophyta</taxon>
        <taxon>Embryophyta</taxon>
        <taxon>Tracheophyta</taxon>
        <taxon>Spermatophyta</taxon>
        <taxon>Magnoliopsida</taxon>
        <taxon>eudicotyledons</taxon>
        <taxon>Gunneridae</taxon>
        <taxon>Pentapetalae</taxon>
        <taxon>asterids</taxon>
        <taxon>lamiids</taxon>
        <taxon>Lamiales</taxon>
        <taxon>Lentibulariaceae</taxon>
        <taxon>Genlisea</taxon>
    </lineage>
</organism>
<dbReference type="AlphaFoldDB" id="S8DBC2"/>
<protein>
    <submittedName>
        <fullName evidence="1">Uncharacterized protein</fullName>
    </submittedName>
</protein>
<reference evidence="1 2" key="1">
    <citation type="journal article" date="2013" name="BMC Genomics">
        <title>The miniature genome of a carnivorous plant Genlisea aurea contains a low number of genes and short non-coding sequences.</title>
        <authorList>
            <person name="Leushkin E.V."/>
            <person name="Sutormin R.A."/>
            <person name="Nabieva E.R."/>
            <person name="Penin A.A."/>
            <person name="Kondrashov A.S."/>
            <person name="Logacheva M.D."/>
        </authorList>
    </citation>
    <scope>NUCLEOTIDE SEQUENCE [LARGE SCALE GENOMIC DNA]</scope>
</reference>
<proteinExistence type="predicted"/>
<keyword evidence="2" id="KW-1185">Reference proteome</keyword>
<evidence type="ECO:0000313" key="1">
    <source>
        <dbReference type="EMBL" id="EPS60013.1"/>
    </source>
</evidence>